<dbReference type="Pfam" id="PF08446">
    <property type="entry name" value="PAS_2"/>
    <property type="match status" value="1"/>
</dbReference>
<dbReference type="InterPro" id="IPR043150">
    <property type="entry name" value="Phytochrome_PHY_sf"/>
</dbReference>
<dbReference type="Pfam" id="PF00360">
    <property type="entry name" value="PHY"/>
    <property type="match status" value="1"/>
</dbReference>
<dbReference type="SMART" id="SM00052">
    <property type="entry name" value="EAL"/>
    <property type="match status" value="1"/>
</dbReference>
<evidence type="ECO:0000259" key="6">
    <source>
        <dbReference type="PROSITE" id="PS50883"/>
    </source>
</evidence>
<dbReference type="RefSeq" id="WP_259507377.1">
    <property type="nucleotide sequence ID" value="NZ_JANLCM010000001.1"/>
</dbReference>
<protein>
    <submittedName>
        <fullName evidence="8">EAL domain-containing protein</fullName>
    </submittedName>
</protein>
<reference evidence="8" key="1">
    <citation type="submission" date="2022-08" db="EMBL/GenBank/DDBJ databases">
        <authorList>
            <person name="Deng Y."/>
            <person name="Han X.-F."/>
            <person name="Zhang Y.-Q."/>
        </authorList>
    </citation>
    <scope>NUCLEOTIDE SEQUENCE</scope>
    <source>
        <strain evidence="8">CPCC 205763</strain>
    </source>
</reference>
<dbReference type="Pfam" id="PF00563">
    <property type="entry name" value="EAL"/>
    <property type="match status" value="1"/>
</dbReference>
<dbReference type="SUPFAM" id="SSF55781">
    <property type="entry name" value="GAF domain-like"/>
    <property type="match status" value="2"/>
</dbReference>
<dbReference type="CDD" id="cd01949">
    <property type="entry name" value="GGDEF"/>
    <property type="match status" value="1"/>
</dbReference>
<name>A0ABT2GSD6_9MICO</name>
<dbReference type="Gene3D" id="3.30.70.270">
    <property type="match status" value="1"/>
</dbReference>
<dbReference type="InterPro" id="IPR001294">
    <property type="entry name" value="Phytochrome"/>
</dbReference>
<dbReference type="PROSITE" id="PS50883">
    <property type="entry name" value="EAL"/>
    <property type="match status" value="1"/>
</dbReference>
<dbReference type="InterPro" id="IPR013515">
    <property type="entry name" value="Phytochrome_cen-reg"/>
</dbReference>
<dbReference type="Pfam" id="PF00990">
    <property type="entry name" value="GGDEF"/>
    <property type="match status" value="1"/>
</dbReference>
<dbReference type="SUPFAM" id="SSF141868">
    <property type="entry name" value="EAL domain-like"/>
    <property type="match status" value="1"/>
</dbReference>
<feature type="domain" description="EAL" evidence="6">
    <location>
        <begin position="658"/>
        <end position="909"/>
    </location>
</feature>
<dbReference type="Proteomes" id="UP001165584">
    <property type="component" value="Unassembled WGS sequence"/>
</dbReference>
<dbReference type="InterPro" id="IPR029016">
    <property type="entry name" value="GAF-like_dom_sf"/>
</dbReference>
<proteinExistence type="predicted"/>
<feature type="domain" description="GGDEF" evidence="7">
    <location>
        <begin position="518"/>
        <end position="649"/>
    </location>
</feature>
<sequence>MNEPLRTPGTIQPFGVLIIVDIATFTLRHVSDNADEIFRRSATSILGTPLEDLIGRESTGRLRARARDPLTRGDPVPIMVAAGQVDVILHVDGQLAIIEFEPRLPSPRGAETDDLYSVIQRLQRLVSSDAVRVAVVEEVRRLTGFDRVMIYHFHPDGHGEVVAEDRLPEMDPYLGFHFPASDIPAQARTLYLTKHSRSIATNSYTPVEILSSSEGISDLPLDLSQAELRSISPHHLQFMANIGQASSLSLSLVRDGHLIGMITCAHRTPRLMPSVMRRGLEVLAGQVALQLDSLDQVARMARELDASRIRTSLVDQVELGGGVADALTKRSTTLLDLVPADGALISYGGTITRLGHATPSVDGEALTAWVTENRALLPFATASLAADAPGLARSLPMIAGILIVSLGSGSGFIAWCRLEVSRSISWLGSPAASNRATPVSPRNSFALWQQAVADTSTAWREAEVNGATGLSSDLNGTFMRRLESQLAYFAVHDQLTGLPNRLSLERHLDDALSQSDPEQITALFIDLDRFKAVNDSLGHRAGDALLQEAARRIADTVTPEEFVARLGGDEFIVLCSGERASRSADLADLIVAAFREPIVFQGSTVLVTVSVGLASSTPGGSTAELLSEADLAMYSSKDLGRNRMSRFESLLGEKASSRFHMEQALRVGIGGGELLLEYQTVSRTSDQAAVGVEALVRWHRDGLVHAPPNDFIPLAESTGLIIPLGRWVISEAVTQLGAWRHAGVVGADFTMAINLSPVQLSDSELLRTLDAACDSAEVSKSSVILEITESSLVSEGSPMTDVLNSISGAGYVFSIDDFGTGHSSLSYLRYLPTGQIKIDRSFVSGLLTNPRDAALVAAVIGLAHDFGMICVAEGVETSAQLEALQRLGCDLAQGFLLGAPVSAADVRIT</sequence>
<dbReference type="Gene3D" id="3.30.450.40">
    <property type="match status" value="1"/>
</dbReference>
<dbReference type="InterPro" id="IPR016132">
    <property type="entry name" value="Phyto_chromo_attachment"/>
</dbReference>
<keyword evidence="4" id="KW-0675">Receptor</keyword>
<dbReference type="InterPro" id="IPR003018">
    <property type="entry name" value="GAF"/>
</dbReference>
<evidence type="ECO:0000256" key="3">
    <source>
        <dbReference type="ARBA" id="ARBA00022991"/>
    </source>
</evidence>
<dbReference type="PANTHER" id="PTHR44757">
    <property type="entry name" value="DIGUANYLATE CYCLASE DGCP"/>
    <property type="match status" value="1"/>
</dbReference>
<dbReference type="CDD" id="cd01948">
    <property type="entry name" value="EAL"/>
    <property type="match status" value="1"/>
</dbReference>
<dbReference type="SMART" id="SM00267">
    <property type="entry name" value="GGDEF"/>
    <property type="match status" value="1"/>
</dbReference>
<dbReference type="PRINTS" id="PR01033">
    <property type="entry name" value="PHYTOCHROME"/>
</dbReference>
<dbReference type="Gene3D" id="3.30.450.20">
    <property type="entry name" value="PAS domain"/>
    <property type="match status" value="1"/>
</dbReference>
<accession>A0ABT2GSD6</accession>
<dbReference type="InterPro" id="IPR035919">
    <property type="entry name" value="EAL_sf"/>
</dbReference>
<gene>
    <name evidence="8" type="ORF">N1027_10020</name>
</gene>
<dbReference type="Gene3D" id="3.30.450.270">
    <property type="match status" value="1"/>
</dbReference>
<organism evidence="8 9">
    <name type="scientific">Herbiconiux aconitum</name>
    <dbReference type="NCBI Taxonomy" id="2970913"/>
    <lineage>
        <taxon>Bacteria</taxon>
        <taxon>Bacillati</taxon>
        <taxon>Actinomycetota</taxon>
        <taxon>Actinomycetes</taxon>
        <taxon>Micrococcales</taxon>
        <taxon>Microbacteriaceae</taxon>
        <taxon>Herbiconiux</taxon>
    </lineage>
</organism>
<comment type="caution">
    <text evidence="8">The sequence shown here is derived from an EMBL/GenBank/DDBJ whole genome shotgun (WGS) entry which is preliminary data.</text>
</comment>
<dbReference type="InterPro" id="IPR013654">
    <property type="entry name" value="PAS_2"/>
</dbReference>
<dbReference type="Pfam" id="PF01590">
    <property type="entry name" value="GAF"/>
    <property type="match status" value="1"/>
</dbReference>
<evidence type="ECO:0000259" key="5">
    <source>
        <dbReference type="PROSITE" id="PS50046"/>
    </source>
</evidence>
<dbReference type="InterPro" id="IPR000160">
    <property type="entry name" value="GGDEF_dom"/>
</dbReference>
<dbReference type="InterPro" id="IPR029787">
    <property type="entry name" value="Nucleotide_cyclase"/>
</dbReference>
<evidence type="ECO:0000256" key="2">
    <source>
        <dbReference type="ARBA" id="ARBA00022606"/>
    </source>
</evidence>
<dbReference type="PROSITE" id="PS50887">
    <property type="entry name" value="GGDEF"/>
    <property type="match status" value="1"/>
</dbReference>
<evidence type="ECO:0000256" key="4">
    <source>
        <dbReference type="ARBA" id="ARBA00023170"/>
    </source>
</evidence>
<dbReference type="InterPro" id="IPR043128">
    <property type="entry name" value="Rev_trsase/Diguanyl_cyclase"/>
</dbReference>
<evidence type="ECO:0000313" key="8">
    <source>
        <dbReference type="EMBL" id="MCS5718472.1"/>
    </source>
</evidence>
<keyword evidence="3" id="KW-0157">Chromophore</keyword>
<dbReference type="InterPro" id="IPR052155">
    <property type="entry name" value="Biofilm_reg_signaling"/>
</dbReference>
<dbReference type="Gene3D" id="3.20.20.450">
    <property type="entry name" value="EAL domain"/>
    <property type="match status" value="1"/>
</dbReference>
<dbReference type="PROSITE" id="PS50046">
    <property type="entry name" value="PHYTOCHROME_2"/>
    <property type="match status" value="1"/>
</dbReference>
<dbReference type="InterPro" id="IPR035965">
    <property type="entry name" value="PAS-like_dom_sf"/>
</dbReference>
<keyword evidence="1" id="KW-0600">Photoreceptor protein</keyword>
<dbReference type="PANTHER" id="PTHR44757:SF2">
    <property type="entry name" value="BIOFILM ARCHITECTURE MAINTENANCE PROTEIN MBAA"/>
    <property type="match status" value="1"/>
</dbReference>
<keyword evidence="9" id="KW-1185">Reference proteome</keyword>
<keyword evidence="2" id="KW-0716">Sensory transduction</keyword>
<dbReference type="SUPFAM" id="SSF55073">
    <property type="entry name" value="Nucleotide cyclase"/>
    <property type="match status" value="1"/>
</dbReference>
<dbReference type="NCBIfam" id="TIGR00254">
    <property type="entry name" value="GGDEF"/>
    <property type="match status" value="1"/>
</dbReference>
<dbReference type="SUPFAM" id="SSF55785">
    <property type="entry name" value="PYP-like sensor domain (PAS domain)"/>
    <property type="match status" value="1"/>
</dbReference>
<feature type="domain" description="Phytochrome chromophore attachment site" evidence="5">
    <location>
        <begin position="127"/>
        <end position="286"/>
    </location>
</feature>
<dbReference type="InterPro" id="IPR001633">
    <property type="entry name" value="EAL_dom"/>
</dbReference>
<evidence type="ECO:0000313" key="9">
    <source>
        <dbReference type="Proteomes" id="UP001165584"/>
    </source>
</evidence>
<dbReference type="SMART" id="SM00065">
    <property type="entry name" value="GAF"/>
    <property type="match status" value="1"/>
</dbReference>
<evidence type="ECO:0000256" key="1">
    <source>
        <dbReference type="ARBA" id="ARBA00022543"/>
    </source>
</evidence>
<evidence type="ECO:0000259" key="7">
    <source>
        <dbReference type="PROSITE" id="PS50887"/>
    </source>
</evidence>
<dbReference type="EMBL" id="JANLCM010000001">
    <property type="protein sequence ID" value="MCS5718472.1"/>
    <property type="molecule type" value="Genomic_DNA"/>
</dbReference>